<protein>
    <submittedName>
        <fullName evidence="2">Uncharacterized protein</fullName>
    </submittedName>
</protein>
<organism evidence="2 3">
    <name type="scientific">Roseimaritima multifibrata</name>
    <dbReference type="NCBI Taxonomy" id="1930274"/>
    <lineage>
        <taxon>Bacteria</taxon>
        <taxon>Pseudomonadati</taxon>
        <taxon>Planctomycetota</taxon>
        <taxon>Planctomycetia</taxon>
        <taxon>Pirellulales</taxon>
        <taxon>Pirellulaceae</taxon>
        <taxon>Roseimaritima</taxon>
    </lineage>
</organism>
<dbReference type="AlphaFoldDB" id="A0A517MCU3"/>
<name>A0A517MCU3_9BACT</name>
<proteinExistence type="predicted"/>
<dbReference type="EMBL" id="CP036262">
    <property type="protein sequence ID" value="QDS92712.1"/>
    <property type="molecule type" value="Genomic_DNA"/>
</dbReference>
<dbReference type="KEGG" id="rml:FF011L_14610"/>
<dbReference type="Proteomes" id="UP000320672">
    <property type="component" value="Chromosome"/>
</dbReference>
<sequence length="62" mass="6768">MLEMERGPTCRAARWRLPKAILSRAAPGAFPPGHPLACVAGDANSGEREKRQIEKGVLQNEK</sequence>
<gene>
    <name evidence="2" type="ORF">FF011L_14610</name>
</gene>
<evidence type="ECO:0000256" key="1">
    <source>
        <dbReference type="SAM" id="MobiDB-lite"/>
    </source>
</evidence>
<evidence type="ECO:0000313" key="3">
    <source>
        <dbReference type="Proteomes" id="UP000320672"/>
    </source>
</evidence>
<feature type="region of interest" description="Disordered" evidence="1">
    <location>
        <begin position="43"/>
        <end position="62"/>
    </location>
</feature>
<keyword evidence="3" id="KW-1185">Reference proteome</keyword>
<reference evidence="2 3" key="1">
    <citation type="submission" date="2019-02" db="EMBL/GenBank/DDBJ databases">
        <title>Deep-cultivation of Planctomycetes and their phenomic and genomic characterization uncovers novel biology.</title>
        <authorList>
            <person name="Wiegand S."/>
            <person name="Jogler M."/>
            <person name="Boedeker C."/>
            <person name="Pinto D."/>
            <person name="Vollmers J."/>
            <person name="Rivas-Marin E."/>
            <person name="Kohn T."/>
            <person name="Peeters S.H."/>
            <person name="Heuer A."/>
            <person name="Rast P."/>
            <person name="Oberbeckmann S."/>
            <person name="Bunk B."/>
            <person name="Jeske O."/>
            <person name="Meyerdierks A."/>
            <person name="Storesund J.E."/>
            <person name="Kallscheuer N."/>
            <person name="Luecker S."/>
            <person name="Lage O.M."/>
            <person name="Pohl T."/>
            <person name="Merkel B.J."/>
            <person name="Hornburger P."/>
            <person name="Mueller R.-W."/>
            <person name="Bruemmer F."/>
            <person name="Labrenz M."/>
            <person name="Spormann A.M."/>
            <person name="Op den Camp H."/>
            <person name="Overmann J."/>
            <person name="Amann R."/>
            <person name="Jetten M.S.M."/>
            <person name="Mascher T."/>
            <person name="Medema M.H."/>
            <person name="Devos D.P."/>
            <person name="Kaster A.-K."/>
            <person name="Ovreas L."/>
            <person name="Rohde M."/>
            <person name="Galperin M.Y."/>
            <person name="Jogler C."/>
        </authorList>
    </citation>
    <scope>NUCLEOTIDE SEQUENCE [LARGE SCALE GENOMIC DNA]</scope>
    <source>
        <strain evidence="2 3">FF011L</strain>
    </source>
</reference>
<evidence type="ECO:0000313" key="2">
    <source>
        <dbReference type="EMBL" id="QDS92712.1"/>
    </source>
</evidence>
<feature type="compositionally biased region" description="Basic and acidic residues" evidence="1">
    <location>
        <begin position="45"/>
        <end position="62"/>
    </location>
</feature>
<accession>A0A517MCU3</accession>